<dbReference type="AlphaFoldDB" id="A0A7D6C5N6"/>
<protein>
    <submittedName>
        <fullName evidence="1">Uncharacterized protein</fullName>
    </submittedName>
</protein>
<sequence>MIIVVKSLNVITIPVEAGAPGVAERAPASGRGAPPAAGVVRTDIAIADIVVLLWASGTITEATGPWLD</sequence>
<organism evidence="1">
    <name type="scientific">Micromonospora carbonacea</name>
    <dbReference type="NCBI Taxonomy" id="47853"/>
    <lineage>
        <taxon>Bacteria</taxon>
        <taxon>Bacillati</taxon>
        <taxon>Actinomycetota</taxon>
        <taxon>Actinomycetes</taxon>
        <taxon>Micromonosporales</taxon>
        <taxon>Micromonosporaceae</taxon>
        <taxon>Micromonospora</taxon>
    </lineage>
</organism>
<evidence type="ECO:0000313" key="1">
    <source>
        <dbReference type="EMBL" id="QLJ98444.1"/>
    </source>
</evidence>
<reference evidence="1" key="1">
    <citation type="submission" date="2020-08" db="EMBL/GenBank/DDBJ databases">
        <title>A bifunctional nitrone conjugated secondary metabolite targeting the ribosome.</title>
        <authorList>
            <person name="Limbrick E.M."/>
            <person name="Graf M."/>
            <person name="Derewacz D.K."/>
            <person name="Nguyen F."/>
            <person name="Spraggins J.M."/>
            <person name="Wieland M."/>
            <person name="Ynigez-Gutierrez A.E."/>
            <person name="Reisman B.J."/>
            <person name="Zinshteyn B."/>
            <person name="McCulloch K."/>
            <person name="Iverson T.M."/>
            <person name="Green R."/>
            <person name="Wilson D.N."/>
            <person name="Bachmann B.O."/>
        </authorList>
    </citation>
    <scope>NUCLEOTIDE SEQUENCE</scope>
    <source>
        <strain evidence="1">Africana</strain>
    </source>
</reference>
<accession>A0A7D6C5N6</accession>
<gene>
    <name evidence="1" type="ORF">HZU44_27840</name>
</gene>
<name>A0A7D6C5N6_9ACTN</name>
<dbReference type="EMBL" id="CP058905">
    <property type="protein sequence ID" value="QLJ98444.1"/>
    <property type="molecule type" value="Genomic_DNA"/>
</dbReference>
<proteinExistence type="predicted"/>